<dbReference type="Proteomes" id="UP000321820">
    <property type="component" value="Chromosome"/>
</dbReference>
<keyword evidence="1" id="KW-0812">Transmembrane</keyword>
<feature type="transmembrane region" description="Helical" evidence="1">
    <location>
        <begin position="32"/>
        <end position="52"/>
    </location>
</feature>
<feature type="transmembrane region" description="Helical" evidence="1">
    <location>
        <begin position="128"/>
        <end position="147"/>
    </location>
</feature>
<accession>A0A5B9E6Z9</accession>
<dbReference type="InterPro" id="IPR021257">
    <property type="entry name" value="DUF2809"/>
</dbReference>
<keyword evidence="1" id="KW-0472">Membrane</keyword>
<evidence type="ECO:0000256" key="1">
    <source>
        <dbReference type="SAM" id="Phobius"/>
    </source>
</evidence>
<keyword evidence="1" id="KW-1133">Transmembrane helix</keyword>
<name>A0A5B9E6Z9_9BACT</name>
<protein>
    <submittedName>
        <fullName evidence="2">DUF2809 domain-containing protein</fullName>
    </submittedName>
</protein>
<proteinExistence type="predicted"/>
<dbReference type="OrthoDB" id="5360192at2"/>
<organism evidence="2 3">
    <name type="scientific">Terriglobus albidus</name>
    <dbReference type="NCBI Taxonomy" id="1592106"/>
    <lineage>
        <taxon>Bacteria</taxon>
        <taxon>Pseudomonadati</taxon>
        <taxon>Acidobacteriota</taxon>
        <taxon>Terriglobia</taxon>
        <taxon>Terriglobales</taxon>
        <taxon>Acidobacteriaceae</taxon>
        <taxon>Terriglobus</taxon>
    </lineage>
</organism>
<reference evidence="2 3" key="1">
    <citation type="submission" date="2019-08" db="EMBL/GenBank/DDBJ databases">
        <title>Complete genome sequence of Terriglobus albidus strain ORNL.</title>
        <authorList>
            <person name="Podar M."/>
        </authorList>
    </citation>
    <scope>NUCLEOTIDE SEQUENCE [LARGE SCALE GENOMIC DNA]</scope>
    <source>
        <strain evidence="2 3">ORNL</strain>
    </source>
</reference>
<dbReference type="KEGG" id="talb:FTW19_02005"/>
<dbReference type="Pfam" id="PF10990">
    <property type="entry name" value="DUF2809"/>
    <property type="match status" value="1"/>
</dbReference>
<dbReference type="AlphaFoldDB" id="A0A5B9E6Z9"/>
<evidence type="ECO:0000313" key="2">
    <source>
        <dbReference type="EMBL" id="QEE26885.1"/>
    </source>
</evidence>
<dbReference type="EMBL" id="CP042806">
    <property type="protein sequence ID" value="QEE26885.1"/>
    <property type="molecule type" value="Genomic_DNA"/>
</dbReference>
<evidence type="ECO:0000313" key="3">
    <source>
        <dbReference type="Proteomes" id="UP000321820"/>
    </source>
</evidence>
<sequence>MGVFLNENAAAHSSRNTRQQKKCSRVGCTMPRSIACLLLLMATIPVGLAARFAPLHLSWFWEKYLGSALWAVALYWFIAALLPRLQPVALFCVSATAATLVELSRLFPEPHIDAFRLTLAGRLLLGRFFSVKNIAAYLLAIAFTAWADTIFHPGASNAEAH</sequence>
<feature type="transmembrane region" description="Helical" evidence="1">
    <location>
        <begin position="64"/>
        <end position="82"/>
    </location>
</feature>
<keyword evidence="3" id="KW-1185">Reference proteome</keyword>
<gene>
    <name evidence="2" type="ORF">FTW19_02005</name>
</gene>